<gene>
    <name evidence="8" type="ORF">EDS130_LOCUS2568</name>
</gene>
<evidence type="ECO:0000259" key="7">
    <source>
        <dbReference type="PROSITE" id="PS50262"/>
    </source>
</evidence>
<name>A0A813PW40_ADIRI</name>
<dbReference type="Gene3D" id="1.20.1070.10">
    <property type="entry name" value="Rhodopsin 7-helix transmembrane proteins"/>
    <property type="match status" value="1"/>
</dbReference>
<evidence type="ECO:0000313" key="9">
    <source>
        <dbReference type="Proteomes" id="UP000663852"/>
    </source>
</evidence>
<feature type="transmembrane region" description="Helical" evidence="6">
    <location>
        <begin position="167"/>
        <end position="186"/>
    </location>
</feature>
<dbReference type="PANTHER" id="PTHR46641">
    <property type="entry name" value="FMRFAMIDE RECEPTOR-RELATED"/>
    <property type="match status" value="1"/>
</dbReference>
<proteinExistence type="predicted"/>
<evidence type="ECO:0000256" key="5">
    <source>
        <dbReference type="SAM" id="MobiDB-lite"/>
    </source>
</evidence>
<dbReference type="OrthoDB" id="10014957at2759"/>
<feature type="transmembrane region" description="Helical" evidence="6">
    <location>
        <begin position="311"/>
        <end position="332"/>
    </location>
</feature>
<dbReference type="GO" id="GO:0016020">
    <property type="term" value="C:membrane"/>
    <property type="evidence" value="ECO:0007669"/>
    <property type="project" value="UniProtKB-SubCell"/>
</dbReference>
<feature type="transmembrane region" description="Helical" evidence="6">
    <location>
        <begin position="53"/>
        <end position="77"/>
    </location>
</feature>
<evidence type="ECO:0000256" key="1">
    <source>
        <dbReference type="ARBA" id="ARBA00004370"/>
    </source>
</evidence>
<organism evidence="8 9">
    <name type="scientific">Adineta ricciae</name>
    <name type="common">Rotifer</name>
    <dbReference type="NCBI Taxonomy" id="249248"/>
    <lineage>
        <taxon>Eukaryota</taxon>
        <taxon>Metazoa</taxon>
        <taxon>Spiralia</taxon>
        <taxon>Gnathifera</taxon>
        <taxon>Rotifera</taxon>
        <taxon>Eurotatoria</taxon>
        <taxon>Bdelloidea</taxon>
        <taxon>Adinetida</taxon>
        <taxon>Adinetidae</taxon>
        <taxon>Adineta</taxon>
    </lineage>
</organism>
<feature type="transmembrane region" description="Helical" evidence="6">
    <location>
        <begin position="89"/>
        <end position="113"/>
    </location>
</feature>
<feature type="region of interest" description="Disordered" evidence="5">
    <location>
        <begin position="280"/>
        <end position="299"/>
    </location>
</feature>
<dbReference type="AlphaFoldDB" id="A0A813PW40"/>
<feature type="domain" description="G-protein coupled receptors family 1 profile" evidence="7">
    <location>
        <begin position="68"/>
        <end position="371"/>
    </location>
</feature>
<dbReference type="PROSITE" id="PS50262">
    <property type="entry name" value="G_PROTEIN_RECEP_F1_2"/>
    <property type="match status" value="1"/>
</dbReference>
<dbReference type="InterPro" id="IPR017452">
    <property type="entry name" value="GPCR_Rhodpsn_7TM"/>
</dbReference>
<dbReference type="EMBL" id="CAJNOJ010000006">
    <property type="protein sequence ID" value="CAF0756336.1"/>
    <property type="molecule type" value="Genomic_DNA"/>
</dbReference>
<feature type="transmembrane region" description="Helical" evidence="6">
    <location>
        <begin position="133"/>
        <end position="155"/>
    </location>
</feature>
<reference evidence="8" key="1">
    <citation type="submission" date="2021-02" db="EMBL/GenBank/DDBJ databases">
        <authorList>
            <person name="Nowell W R."/>
        </authorList>
    </citation>
    <scope>NUCLEOTIDE SEQUENCE</scope>
</reference>
<dbReference type="PANTHER" id="PTHR46641:SF18">
    <property type="entry name" value="G-PROTEIN COUPLED RECEPTORS FAMILY 1 PROFILE DOMAIN-CONTAINING PROTEIN"/>
    <property type="match status" value="1"/>
</dbReference>
<comment type="caution">
    <text evidence="8">The sequence shown here is derived from an EMBL/GenBank/DDBJ whole genome shotgun (WGS) entry which is preliminary data.</text>
</comment>
<feature type="transmembrane region" description="Helical" evidence="6">
    <location>
        <begin position="235"/>
        <end position="261"/>
    </location>
</feature>
<feature type="transmembrane region" description="Helical" evidence="6">
    <location>
        <begin position="352"/>
        <end position="372"/>
    </location>
</feature>
<evidence type="ECO:0000256" key="4">
    <source>
        <dbReference type="ARBA" id="ARBA00023136"/>
    </source>
</evidence>
<feature type="compositionally biased region" description="Low complexity" evidence="5">
    <location>
        <begin position="282"/>
        <end position="293"/>
    </location>
</feature>
<dbReference type="InterPro" id="IPR052954">
    <property type="entry name" value="GPCR-Ligand_Int"/>
</dbReference>
<accession>A0A813PW40</accession>
<dbReference type="Proteomes" id="UP000663852">
    <property type="component" value="Unassembled WGS sequence"/>
</dbReference>
<keyword evidence="4 6" id="KW-0472">Membrane</keyword>
<evidence type="ECO:0000313" key="8">
    <source>
        <dbReference type="EMBL" id="CAF0756336.1"/>
    </source>
</evidence>
<comment type="subcellular location">
    <subcellularLocation>
        <location evidence="1">Membrane</location>
    </subcellularLocation>
</comment>
<evidence type="ECO:0000256" key="3">
    <source>
        <dbReference type="ARBA" id="ARBA00022989"/>
    </source>
</evidence>
<sequence>MSEDIVRCLASCQNANTSGARVGNDLYDIGCINQCSQRQTIFLQNTAEKYAQIVQTISIVLITFGLFGKVFNCIIFLRKPLRGTSTGLLLLLKTIFDFVPLLWAFIFETKLFVQDEQLNASRVICILSRSSDIFVSWSVGFVILAGVIRLCTIVHSRFLPQPTPRHVSAIILLMMLCGVLYNWHLFYYPDLVDTTNTDYKNSTFTYCNIIFGRQMGYFSYGGFQSMGELSYNAPVVNFIVTSLIPFGIVALTNIIIIVRVLKSPSPDRLTQINSIRERKQLSSSKDVPSSDASTPRPAHITKKDVSYETTITLTTSCVFLTTNSIASTYVYVKSSYRINRPGFSEDIKTSNVYLILRMLTLIDTVLEFYIYFLTGKKFRQEVYQVISEILQQTPFRKYFKFARSTTNGTNHRRITKTDLEKQYQQSQQATTIDDNHQENCLDITSTTMSTGNSYIELSQKQKLINSQGGDQDEALDRMESTV</sequence>
<keyword evidence="3 6" id="KW-1133">Transmembrane helix</keyword>
<keyword evidence="2 6" id="KW-0812">Transmembrane</keyword>
<dbReference type="SUPFAM" id="SSF81321">
    <property type="entry name" value="Family A G protein-coupled receptor-like"/>
    <property type="match status" value="1"/>
</dbReference>
<evidence type="ECO:0000256" key="6">
    <source>
        <dbReference type="SAM" id="Phobius"/>
    </source>
</evidence>
<protein>
    <recommendedName>
        <fullName evidence="7">G-protein coupled receptors family 1 profile domain-containing protein</fullName>
    </recommendedName>
</protein>
<evidence type="ECO:0000256" key="2">
    <source>
        <dbReference type="ARBA" id="ARBA00022692"/>
    </source>
</evidence>